<keyword evidence="1" id="KW-0812">Transmembrane</keyword>
<evidence type="ECO:0000313" key="4">
    <source>
        <dbReference type="Proteomes" id="UP000032068"/>
    </source>
</evidence>
<dbReference type="PANTHER" id="PTHR43081">
    <property type="entry name" value="ADENYLATE CYCLASE, TERMINAL-DIFFERENTIATION SPECIFIC-RELATED"/>
    <property type="match status" value="1"/>
</dbReference>
<feature type="transmembrane region" description="Helical" evidence="1">
    <location>
        <begin position="344"/>
        <end position="363"/>
    </location>
</feature>
<dbReference type="GO" id="GO:0006171">
    <property type="term" value="P:cAMP biosynthetic process"/>
    <property type="evidence" value="ECO:0007669"/>
    <property type="project" value="TreeGrafter"/>
</dbReference>
<dbReference type="PROSITE" id="PS50125">
    <property type="entry name" value="GUANYLATE_CYCLASE_2"/>
    <property type="match status" value="1"/>
</dbReference>
<dbReference type="SMART" id="SM00044">
    <property type="entry name" value="CYCc"/>
    <property type="match status" value="1"/>
</dbReference>
<dbReference type="Gene3D" id="3.30.70.1230">
    <property type="entry name" value="Nucleotide cyclase"/>
    <property type="match status" value="1"/>
</dbReference>
<keyword evidence="1" id="KW-1133">Transmembrane helix</keyword>
<evidence type="ECO:0000313" key="3">
    <source>
        <dbReference type="EMBL" id="KIP99714.1"/>
    </source>
</evidence>
<accession>A0A0D0JVU2</accession>
<organism evidence="3 4">
    <name type="scientific">Pseudomonas fulva</name>
    <dbReference type="NCBI Taxonomy" id="47880"/>
    <lineage>
        <taxon>Bacteria</taxon>
        <taxon>Pseudomonadati</taxon>
        <taxon>Pseudomonadota</taxon>
        <taxon>Gammaproteobacteria</taxon>
        <taxon>Pseudomonadales</taxon>
        <taxon>Pseudomonadaceae</taxon>
        <taxon>Pseudomonas</taxon>
    </lineage>
</organism>
<dbReference type="InterPro" id="IPR007890">
    <property type="entry name" value="CHASE2"/>
</dbReference>
<feature type="transmembrane region" description="Helical" evidence="1">
    <location>
        <begin position="396"/>
        <end position="417"/>
    </location>
</feature>
<proteinExistence type="predicted"/>
<evidence type="ECO:0000259" key="2">
    <source>
        <dbReference type="PROSITE" id="PS50125"/>
    </source>
</evidence>
<dbReference type="PANTHER" id="PTHR43081:SF20">
    <property type="entry name" value="TWO-COMPONENT RESPONSE REGULATOR"/>
    <property type="match status" value="1"/>
</dbReference>
<dbReference type="CDD" id="cd07302">
    <property type="entry name" value="CHD"/>
    <property type="match status" value="1"/>
</dbReference>
<dbReference type="InterPro" id="IPR001054">
    <property type="entry name" value="A/G_cyclase"/>
</dbReference>
<dbReference type="OrthoDB" id="9806704at2"/>
<dbReference type="Pfam" id="PF00211">
    <property type="entry name" value="Guanylate_cyc"/>
    <property type="match status" value="1"/>
</dbReference>
<feature type="transmembrane region" description="Helical" evidence="1">
    <location>
        <begin position="6"/>
        <end position="27"/>
    </location>
</feature>
<sequence length="706" mass="76612">MPRFRLFSVGGGFCLAVLLGLLLVFLLDPLPVQKVRNAVFDQYQRWQPRDYQAAPVRIVDLDEQSLERIGQWPWARTQVAALVDKLEQAGAAAVVFDVLFAEADRTSPSQFLRGNPLPAELAAGLAALPDHDAQFADVLKRGNTVLGFAAERRGKELGPPLSRFGMVLQGPSPVPFVPAFQGATRPLPQLEQAARGVGAMTFRPDADGVVRRVPLFVSLAGELRPSLVAEALRVSQRAGRYRIISSEAGVQRVDIGRLQIPTAASGELWVYFSPPRAARSIPAWQVLDGSAPPVAGSIIMIGTSAQGLQDLRFSPLGGIIPGVEVHAQALEQVLTDTLLLRPGWSLAVESLTLLLGSLALGLLALNAPALVSAVLMVALVALLNAGAWYGFVAHRLLLDLFTPSIGLMLVYGAASIVRHMAAEREQRWIQAAFSRYVSPNLVNHLVAHPERLTLGGQRQLCSFVFTDITGFTSMMERRTPEAAVSLLNDYLEQVIGIAFRHDGTLDRIVGDAVAIMFSAPIPQADHPQRALSCALEINRFTRSYVASLHEQGIEFGQTRIGVHSGEVVVGNFGGSMIFDYRALGDPVNTTSRLESLNSQIGTLLCVSEAIRDSCPEVPMRPVGEIVLKGKVEAVQVFEPLEAMMAPVGTCDEAYEAAYALLERGDHTALTVFETLSEQRPWDGLTAFHLQRLRSGERGTRLVMARK</sequence>
<evidence type="ECO:0000256" key="1">
    <source>
        <dbReference type="SAM" id="Phobius"/>
    </source>
</evidence>
<dbReference type="GO" id="GO:0035556">
    <property type="term" value="P:intracellular signal transduction"/>
    <property type="evidence" value="ECO:0007669"/>
    <property type="project" value="InterPro"/>
</dbReference>
<dbReference type="RefSeq" id="WP_042554343.1">
    <property type="nucleotide sequence ID" value="NZ_JXQW01000033.1"/>
</dbReference>
<keyword evidence="1" id="KW-0472">Membrane</keyword>
<name>A0A0D0JVU2_9PSED</name>
<dbReference type="SMART" id="SM01080">
    <property type="entry name" value="CHASE2"/>
    <property type="match status" value="1"/>
</dbReference>
<dbReference type="Proteomes" id="UP000032068">
    <property type="component" value="Unassembled WGS sequence"/>
</dbReference>
<comment type="caution">
    <text evidence="3">The sequence shown here is derived from an EMBL/GenBank/DDBJ whole genome shotgun (WGS) entry which is preliminary data.</text>
</comment>
<dbReference type="Pfam" id="PF05226">
    <property type="entry name" value="CHASE2"/>
    <property type="match status" value="1"/>
</dbReference>
<dbReference type="AlphaFoldDB" id="A0A0D0JVU2"/>
<dbReference type="GO" id="GO:0004016">
    <property type="term" value="F:adenylate cyclase activity"/>
    <property type="evidence" value="ECO:0007669"/>
    <property type="project" value="UniProtKB-ARBA"/>
</dbReference>
<dbReference type="InterPro" id="IPR029787">
    <property type="entry name" value="Nucleotide_cyclase"/>
</dbReference>
<dbReference type="EMBL" id="JXQW01000033">
    <property type="protein sequence ID" value="KIP99714.1"/>
    <property type="molecule type" value="Genomic_DNA"/>
</dbReference>
<feature type="domain" description="Guanylate cyclase" evidence="2">
    <location>
        <begin position="462"/>
        <end position="594"/>
    </location>
</feature>
<protein>
    <submittedName>
        <fullName evidence="3">Guanylate cyclase</fullName>
    </submittedName>
</protein>
<reference evidence="3 4" key="1">
    <citation type="submission" date="2014-12" db="EMBL/GenBank/DDBJ databases">
        <title>16Stimator: statistical estimation of ribosomal gene copy numbers from draft genome assemblies.</title>
        <authorList>
            <person name="Perisin M.A."/>
            <person name="Vetter M."/>
            <person name="Gilbert J.A."/>
            <person name="Bergelson J."/>
        </authorList>
    </citation>
    <scope>NUCLEOTIDE SEQUENCE [LARGE SCALE GENOMIC DNA]</scope>
    <source>
        <strain evidence="3 4">MEJ086</strain>
    </source>
</reference>
<feature type="transmembrane region" description="Helical" evidence="1">
    <location>
        <begin position="369"/>
        <end position="389"/>
    </location>
</feature>
<dbReference type="SUPFAM" id="SSF55073">
    <property type="entry name" value="Nucleotide cyclase"/>
    <property type="match status" value="1"/>
</dbReference>
<gene>
    <name evidence="3" type="ORF">RU08_13435</name>
</gene>
<dbReference type="InterPro" id="IPR050697">
    <property type="entry name" value="Adenylyl/Guanylyl_Cyclase_3/4"/>
</dbReference>